<evidence type="ECO:0000256" key="8">
    <source>
        <dbReference type="ARBA" id="ARBA00022967"/>
    </source>
</evidence>
<evidence type="ECO:0000256" key="6">
    <source>
        <dbReference type="ARBA" id="ARBA00022741"/>
    </source>
</evidence>
<comment type="catalytic activity">
    <reaction evidence="10">
        <text>D-galactose(out) + ATP + H2O = D-galactose(in) + ADP + phosphate + H(+)</text>
        <dbReference type="Rhea" id="RHEA:60156"/>
        <dbReference type="ChEBI" id="CHEBI:4139"/>
        <dbReference type="ChEBI" id="CHEBI:15377"/>
        <dbReference type="ChEBI" id="CHEBI:15378"/>
        <dbReference type="ChEBI" id="CHEBI:30616"/>
        <dbReference type="ChEBI" id="CHEBI:43474"/>
        <dbReference type="ChEBI" id="CHEBI:456216"/>
        <dbReference type="EC" id="7.5.2.11"/>
    </reaction>
</comment>
<keyword evidence="7 10" id="KW-0067">ATP-binding</keyword>
<dbReference type="InterPro" id="IPR017871">
    <property type="entry name" value="ABC_transporter-like_CS"/>
</dbReference>
<evidence type="ECO:0000313" key="12">
    <source>
        <dbReference type="EMBL" id="KEI69585.1"/>
    </source>
</evidence>
<comment type="similarity">
    <text evidence="10">Belongs to the ABC transporter superfamily.</text>
</comment>
<evidence type="ECO:0000256" key="5">
    <source>
        <dbReference type="ARBA" id="ARBA00022737"/>
    </source>
</evidence>
<dbReference type="InterPro" id="IPR003439">
    <property type="entry name" value="ABC_transporter-like_ATP-bd"/>
</dbReference>
<dbReference type="PANTHER" id="PTHR43790:SF7">
    <property type="entry name" value="GALACTOSE_METHYL GALACTOSIDE IMPORT ATP-BINDING PROTEIN MGLA"/>
    <property type="match status" value="1"/>
</dbReference>
<keyword evidence="3" id="KW-1003">Cell membrane</keyword>
<accession>A0A081K609</accession>
<dbReference type="GO" id="GO:0005524">
    <property type="term" value="F:ATP binding"/>
    <property type="evidence" value="ECO:0007669"/>
    <property type="project" value="UniProtKB-UniRule"/>
</dbReference>
<dbReference type="SMART" id="SM00382">
    <property type="entry name" value="AAA"/>
    <property type="match status" value="2"/>
</dbReference>
<evidence type="ECO:0000256" key="1">
    <source>
        <dbReference type="ARBA" id="ARBA00004202"/>
    </source>
</evidence>
<name>A0A081K609_9GAMM</name>
<comment type="subcellular location">
    <subcellularLocation>
        <location evidence="10">Cell inner membrane</location>
        <topology evidence="10">Peripheral membrane protein</topology>
    </subcellularLocation>
    <subcellularLocation>
        <location evidence="1">Cell membrane</location>
        <topology evidence="1">Peripheral membrane protein</topology>
    </subcellularLocation>
</comment>
<feature type="domain" description="ABC transporter" evidence="11">
    <location>
        <begin position="245"/>
        <end position="496"/>
    </location>
</feature>
<evidence type="ECO:0000256" key="4">
    <source>
        <dbReference type="ARBA" id="ARBA00022597"/>
    </source>
</evidence>
<dbReference type="eggNOG" id="COG1129">
    <property type="taxonomic scope" value="Bacteria"/>
</dbReference>
<comment type="function">
    <text evidence="10">Part of an ABC transporter complex involved in carbohydrate import. Could be involved in ribose, galactose and/or methyl galactoside import. Responsible for energy coupling to the transport system.</text>
</comment>
<proteinExistence type="inferred from homology"/>
<keyword evidence="13" id="KW-1185">Reference proteome</keyword>
<reference evidence="12 13" key="1">
    <citation type="submission" date="2014-06" db="EMBL/GenBank/DDBJ databases">
        <title>Whole Genome Sequences of Three Symbiotic Endozoicomonas Bacteria.</title>
        <authorList>
            <person name="Neave M.J."/>
            <person name="Apprill A."/>
            <person name="Voolstra C.R."/>
        </authorList>
    </citation>
    <scope>NUCLEOTIDE SEQUENCE [LARGE SCALE GENOMIC DNA]</scope>
    <source>
        <strain evidence="12 13">DSM 22380</strain>
    </source>
</reference>
<dbReference type="InterPro" id="IPR003593">
    <property type="entry name" value="AAA+_ATPase"/>
</dbReference>
<keyword evidence="2 10" id="KW-0813">Transport</keyword>
<dbReference type="STRING" id="305900.GV64_01470"/>
<organism evidence="12 13">
    <name type="scientific">Endozoicomonas elysicola</name>
    <dbReference type="NCBI Taxonomy" id="305900"/>
    <lineage>
        <taxon>Bacteria</taxon>
        <taxon>Pseudomonadati</taxon>
        <taxon>Pseudomonadota</taxon>
        <taxon>Gammaproteobacteria</taxon>
        <taxon>Oceanospirillales</taxon>
        <taxon>Endozoicomonadaceae</taxon>
        <taxon>Endozoicomonas</taxon>
    </lineage>
</organism>
<dbReference type="EMBL" id="JOJP01000001">
    <property type="protein sequence ID" value="KEI69585.1"/>
    <property type="molecule type" value="Genomic_DNA"/>
</dbReference>
<dbReference type="PROSITE" id="PS00211">
    <property type="entry name" value="ABC_TRANSPORTER_1"/>
    <property type="match status" value="1"/>
</dbReference>
<dbReference type="CDD" id="cd03215">
    <property type="entry name" value="ABC_Carb_Monos_II"/>
    <property type="match status" value="1"/>
</dbReference>
<evidence type="ECO:0000256" key="2">
    <source>
        <dbReference type="ARBA" id="ARBA00022448"/>
    </source>
</evidence>
<dbReference type="FunFam" id="3.40.50.300:FF:000126">
    <property type="entry name" value="Galactose/methyl galactoside import ATP-binding protein MglA"/>
    <property type="match status" value="1"/>
</dbReference>
<feature type="domain" description="ABC transporter" evidence="11">
    <location>
        <begin position="9"/>
        <end position="246"/>
    </location>
</feature>
<keyword evidence="8 10" id="KW-1278">Translocase</keyword>
<keyword evidence="9 10" id="KW-0472">Membrane</keyword>
<dbReference type="PANTHER" id="PTHR43790">
    <property type="entry name" value="CARBOHYDRATE TRANSPORT ATP-BINDING PROTEIN MG119-RELATED"/>
    <property type="match status" value="1"/>
</dbReference>
<dbReference type="InterPro" id="IPR050107">
    <property type="entry name" value="ABC_carbohydrate_import_ATPase"/>
</dbReference>
<dbReference type="Proteomes" id="UP000027997">
    <property type="component" value="Unassembled WGS sequence"/>
</dbReference>
<dbReference type="GO" id="GO:0005886">
    <property type="term" value="C:plasma membrane"/>
    <property type="evidence" value="ECO:0007669"/>
    <property type="project" value="UniProtKB-SubCell"/>
</dbReference>
<keyword evidence="10" id="KW-0997">Cell inner membrane</keyword>
<dbReference type="FunFam" id="3.40.50.300:FF:000127">
    <property type="entry name" value="Ribose import ATP-binding protein RbsA"/>
    <property type="match status" value="1"/>
</dbReference>
<dbReference type="AlphaFoldDB" id="A0A081K609"/>
<dbReference type="GO" id="GO:0043211">
    <property type="term" value="F:ABC-type carbohydrate transporter activity"/>
    <property type="evidence" value="ECO:0007669"/>
    <property type="project" value="UniProtKB-UniRule"/>
</dbReference>
<dbReference type="EC" id="7.5.2.11" evidence="10"/>
<dbReference type="GO" id="GO:0015749">
    <property type="term" value="P:monosaccharide transmembrane transport"/>
    <property type="evidence" value="ECO:0007669"/>
    <property type="project" value="UniProtKB-ARBA"/>
</dbReference>
<evidence type="ECO:0000256" key="3">
    <source>
        <dbReference type="ARBA" id="ARBA00022475"/>
    </source>
</evidence>
<dbReference type="SUPFAM" id="SSF52540">
    <property type="entry name" value="P-loop containing nucleoside triphosphate hydrolases"/>
    <property type="match status" value="2"/>
</dbReference>
<evidence type="ECO:0000256" key="9">
    <source>
        <dbReference type="ARBA" id="ARBA00023136"/>
    </source>
</evidence>
<sequence>MQAEAEVVLDMRGISKSFPGVKALDNVQLSLKKGSVMALMGENGAGKSTLMKILFGMYSRDSGTITLDGQDVQFDSALDALENGVTMIHQELAPILHRSVAENIWLGREPVKGPLGLIDHDKMWADSQNLLRSLDLDMDPKKRMCELTVAQMQMVEIAKAISYNARIIIMDEPTSSLTDKEVKHLFEIIRRLKEEGVSIVYISHKMDEIFQICDEITVFRDGQYISCVYSRDTSQSELINMMVGRELKDMFVRESHHIGEPMLTVHKLTLEGKFHNVSFSVRKGEIFGIAGLVGAGRTELIETIFGVNQKSSGTIFVDGKEVDIPSPSIAIEHGMALLTEDRRQTGLSLMLSVEDNGCIANIDNYINKFKLLDLVRLRKETREECQKIRVKTPSMSTPIGNLSGGNQQKVLLARWLLTQPEILFLDEPTRGIDVGAKAEIYKLVSQLAAQGKTVIMVSSEMPELLGLCDRIMVMHDGQAKGILSHEEASQETIMDIALN</sequence>
<comment type="caution">
    <text evidence="12">The sequence shown here is derived from an EMBL/GenBank/DDBJ whole genome shotgun (WGS) entry which is preliminary data.</text>
</comment>
<dbReference type="Gene3D" id="3.40.50.300">
    <property type="entry name" value="P-loop containing nucleotide triphosphate hydrolases"/>
    <property type="match status" value="2"/>
</dbReference>
<keyword evidence="6 10" id="KW-0547">Nucleotide-binding</keyword>
<evidence type="ECO:0000256" key="10">
    <source>
        <dbReference type="RuleBase" id="RU367029"/>
    </source>
</evidence>
<gene>
    <name evidence="12" type="ORF">GV64_01470</name>
</gene>
<keyword evidence="4 10" id="KW-0762">Sugar transport</keyword>
<protein>
    <recommendedName>
        <fullName evidence="10">Ribose/galactose/methyl galactoside import ATP-binding protein</fullName>
        <ecNumber evidence="10">7.5.2.11</ecNumber>
    </recommendedName>
</protein>
<dbReference type="Pfam" id="PF00005">
    <property type="entry name" value="ABC_tran"/>
    <property type="match status" value="2"/>
</dbReference>
<dbReference type="CDD" id="cd03216">
    <property type="entry name" value="ABC_Carb_Monos_I"/>
    <property type="match status" value="1"/>
</dbReference>
<dbReference type="PROSITE" id="PS50893">
    <property type="entry name" value="ABC_TRANSPORTER_2"/>
    <property type="match status" value="2"/>
</dbReference>
<dbReference type="RefSeq" id="WP_020581980.1">
    <property type="nucleotide sequence ID" value="NZ_JOJP01000001.1"/>
</dbReference>
<evidence type="ECO:0000256" key="7">
    <source>
        <dbReference type="ARBA" id="ARBA00022840"/>
    </source>
</evidence>
<dbReference type="GO" id="GO:0016887">
    <property type="term" value="F:ATP hydrolysis activity"/>
    <property type="evidence" value="ECO:0007669"/>
    <property type="project" value="InterPro"/>
</dbReference>
<evidence type="ECO:0000259" key="11">
    <source>
        <dbReference type="PROSITE" id="PS50893"/>
    </source>
</evidence>
<dbReference type="InterPro" id="IPR027417">
    <property type="entry name" value="P-loop_NTPase"/>
</dbReference>
<keyword evidence="5" id="KW-0677">Repeat</keyword>
<evidence type="ECO:0000313" key="13">
    <source>
        <dbReference type="Proteomes" id="UP000027997"/>
    </source>
</evidence>